<dbReference type="InterPro" id="IPR001902">
    <property type="entry name" value="SLC26A/SulP_fam"/>
</dbReference>
<feature type="transmembrane region" description="Helical" evidence="6">
    <location>
        <begin position="418"/>
        <end position="446"/>
    </location>
</feature>
<comment type="caution">
    <text evidence="8">The sequence shown here is derived from an EMBL/GenBank/DDBJ whole genome shotgun (WGS) entry which is preliminary data.</text>
</comment>
<dbReference type="GO" id="GO:0016020">
    <property type="term" value="C:membrane"/>
    <property type="evidence" value="ECO:0007669"/>
    <property type="project" value="UniProtKB-SubCell"/>
</dbReference>
<evidence type="ECO:0000256" key="3">
    <source>
        <dbReference type="ARBA" id="ARBA00022989"/>
    </source>
</evidence>
<evidence type="ECO:0000256" key="4">
    <source>
        <dbReference type="ARBA" id="ARBA00023136"/>
    </source>
</evidence>
<keyword evidence="2 6" id="KW-0812">Transmembrane</keyword>
<dbReference type="Pfam" id="PF00916">
    <property type="entry name" value="Sulfate_transp"/>
    <property type="match status" value="1"/>
</dbReference>
<sequence>MPSDKESQETKPLNNNNTNGNGGSATSKPKIQPKYSIHRDVLTHEVVIKQTGYAARDKSIPSSLRNCWHSWNFFSLFTGYSPRRDLPGDIIAGFTVAIMNIPHGMAYGMLAGVSAGNGLYMAVFPVLVYMFLGTSKHISIGTFAVASMMTAKVVDTFANLLMAFLRLGTLSSLLSEPLVNGFTTAAACHVVTAQLKDVLGISVPRHKGAFKIIFSVIDVIKGVPETNLVNFGFCMACLKPRLSKRCRFPLPAELIMVIGGTLISKWFNLYVDYKVNPVGNIPSGLPEPVLPRLDLVPKVAVDSIAIAIKHGYEVRPNQELFAMGIGNMVGGCFSCIPMACSLSRSVIQDQTGGVSQIASLVSASLVVVTLMWIGPFFSSLPRCVLAGVIIVALKPMFMQAKELKKFSKQGKLEMFTWISTFLCVVIIDIDIGLLIGICISLLALYIKGLKPYSCLLGYMPEAPGIYMDLNQHRNAMQVPETRIFRYSGSLNFATSLFFRRALYEAVAAAATVVVPARAANRAIPRYRRTEGRPINVQPEQPSGGFKMLILDFSMLGHIDVAGCRTLTDVSKELKARGARLLLASPVDRVYDTLVHSMALSEGPFEIFPTLHDCVEYANACRTA</sequence>
<feature type="transmembrane region" description="Helical" evidence="6">
    <location>
        <begin position="248"/>
        <end position="267"/>
    </location>
</feature>
<feature type="transmembrane region" description="Helical" evidence="6">
    <location>
        <begin position="107"/>
        <end position="132"/>
    </location>
</feature>
<evidence type="ECO:0000256" key="5">
    <source>
        <dbReference type="SAM" id="MobiDB-lite"/>
    </source>
</evidence>
<gene>
    <name evidence="8" type="ORF">M5D96_005425</name>
</gene>
<evidence type="ECO:0000256" key="2">
    <source>
        <dbReference type="ARBA" id="ARBA00022692"/>
    </source>
</evidence>
<evidence type="ECO:0000313" key="8">
    <source>
        <dbReference type="EMBL" id="KAI8041171.1"/>
    </source>
</evidence>
<dbReference type="InterPro" id="IPR036513">
    <property type="entry name" value="STAS_dom_sf"/>
</dbReference>
<dbReference type="PROSITE" id="PS50801">
    <property type="entry name" value="STAS"/>
    <property type="match status" value="1"/>
</dbReference>
<dbReference type="Pfam" id="PF01740">
    <property type="entry name" value="STAS"/>
    <property type="match status" value="1"/>
</dbReference>
<evidence type="ECO:0000313" key="9">
    <source>
        <dbReference type="Proteomes" id="UP001059596"/>
    </source>
</evidence>
<evidence type="ECO:0000256" key="1">
    <source>
        <dbReference type="ARBA" id="ARBA00004141"/>
    </source>
</evidence>
<reference evidence="8" key="1">
    <citation type="journal article" date="2023" name="Genome Biol. Evol.">
        <title>Long-read-based Genome Assembly of Drosophila gunungcola Reveals Fewer Chemosensory Genes in Flower-breeding Species.</title>
        <authorList>
            <person name="Negi A."/>
            <person name="Liao B.Y."/>
            <person name="Yeh S.D."/>
        </authorList>
    </citation>
    <scope>NUCLEOTIDE SEQUENCE</scope>
    <source>
        <strain evidence="8">Sukarami</strain>
    </source>
</reference>
<dbReference type="EMBL" id="JAMKOV010000003">
    <property type="protein sequence ID" value="KAI8041171.1"/>
    <property type="molecule type" value="Genomic_DNA"/>
</dbReference>
<organism evidence="8 9">
    <name type="scientific">Drosophila gunungcola</name>
    <name type="common">fruit fly</name>
    <dbReference type="NCBI Taxonomy" id="103775"/>
    <lineage>
        <taxon>Eukaryota</taxon>
        <taxon>Metazoa</taxon>
        <taxon>Ecdysozoa</taxon>
        <taxon>Arthropoda</taxon>
        <taxon>Hexapoda</taxon>
        <taxon>Insecta</taxon>
        <taxon>Pterygota</taxon>
        <taxon>Neoptera</taxon>
        <taxon>Endopterygota</taxon>
        <taxon>Diptera</taxon>
        <taxon>Brachycera</taxon>
        <taxon>Muscomorpha</taxon>
        <taxon>Ephydroidea</taxon>
        <taxon>Drosophilidae</taxon>
        <taxon>Drosophila</taxon>
        <taxon>Sophophora</taxon>
    </lineage>
</organism>
<dbReference type="InterPro" id="IPR002645">
    <property type="entry name" value="STAS_dom"/>
</dbReference>
<dbReference type="AlphaFoldDB" id="A0A9P9YQD7"/>
<feature type="transmembrane region" description="Helical" evidence="6">
    <location>
        <begin position="379"/>
        <end position="397"/>
    </location>
</feature>
<dbReference type="InterPro" id="IPR011547">
    <property type="entry name" value="SLC26A/SulP_dom"/>
</dbReference>
<evidence type="ECO:0000256" key="6">
    <source>
        <dbReference type="SAM" id="Phobius"/>
    </source>
</evidence>
<feature type="region of interest" description="Disordered" evidence="5">
    <location>
        <begin position="1"/>
        <end position="30"/>
    </location>
</feature>
<dbReference type="PANTHER" id="PTHR11814">
    <property type="entry name" value="SULFATE TRANSPORTER"/>
    <property type="match status" value="1"/>
</dbReference>
<dbReference type="Gene3D" id="3.30.750.24">
    <property type="entry name" value="STAS domain"/>
    <property type="match status" value="1"/>
</dbReference>
<keyword evidence="9" id="KW-1185">Reference proteome</keyword>
<accession>A0A9P9YQD7</accession>
<dbReference type="Proteomes" id="UP001059596">
    <property type="component" value="Unassembled WGS sequence"/>
</dbReference>
<dbReference type="GO" id="GO:0055085">
    <property type="term" value="P:transmembrane transport"/>
    <property type="evidence" value="ECO:0007669"/>
    <property type="project" value="InterPro"/>
</dbReference>
<feature type="transmembrane region" description="Helical" evidence="6">
    <location>
        <begin position="320"/>
        <end position="342"/>
    </location>
</feature>
<keyword evidence="3 6" id="KW-1133">Transmembrane helix</keyword>
<feature type="transmembrane region" description="Helical" evidence="6">
    <location>
        <begin position="354"/>
        <end position="373"/>
    </location>
</feature>
<keyword evidence="4 6" id="KW-0472">Membrane</keyword>
<name>A0A9P9YQD7_9MUSC</name>
<evidence type="ECO:0000259" key="7">
    <source>
        <dbReference type="PROSITE" id="PS50801"/>
    </source>
</evidence>
<dbReference type="CDD" id="cd07042">
    <property type="entry name" value="STAS_SulP_like_sulfate_transporter"/>
    <property type="match status" value="1"/>
</dbReference>
<feature type="domain" description="STAS" evidence="7">
    <location>
        <begin position="471"/>
        <end position="617"/>
    </location>
</feature>
<comment type="subcellular location">
    <subcellularLocation>
        <location evidence="1">Membrane</location>
        <topology evidence="1">Multi-pass membrane protein</topology>
    </subcellularLocation>
</comment>
<proteinExistence type="predicted"/>
<dbReference type="SUPFAM" id="SSF52091">
    <property type="entry name" value="SpoIIaa-like"/>
    <property type="match status" value="1"/>
</dbReference>
<protein>
    <recommendedName>
        <fullName evidence="7">STAS domain-containing protein</fullName>
    </recommendedName>
</protein>
<feature type="transmembrane region" description="Helical" evidence="6">
    <location>
        <begin position="138"/>
        <end position="165"/>
    </location>
</feature>